<name>A0A9D2S2Q4_9FIRM</name>
<protein>
    <submittedName>
        <fullName evidence="2">Uncharacterized protein</fullName>
    </submittedName>
</protein>
<keyword evidence="1" id="KW-0812">Transmembrane</keyword>
<feature type="transmembrane region" description="Helical" evidence="1">
    <location>
        <begin position="6"/>
        <end position="25"/>
    </location>
</feature>
<proteinExistence type="predicted"/>
<reference evidence="2" key="2">
    <citation type="submission" date="2021-04" db="EMBL/GenBank/DDBJ databases">
        <authorList>
            <person name="Gilroy R."/>
        </authorList>
    </citation>
    <scope>NUCLEOTIDE SEQUENCE</scope>
    <source>
        <strain evidence="2">ChiBcec8-14828</strain>
    </source>
</reference>
<comment type="caution">
    <text evidence="2">The sequence shown here is derived from an EMBL/GenBank/DDBJ whole genome shotgun (WGS) entry which is preliminary data.</text>
</comment>
<keyword evidence="1" id="KW-0472">Membrane</keyword>
<accession>A0A9D2S2Q4</accession>
<evidence type="ECO:0000256" key="1">
    <source>
        <dbReference type="SAM" id="Phobius"/>
    </source>
</evidence>
<dbReference type="Proteomes" id="UP000824209">
    <property type="component" value="Unassembled WGS sequence"/>
</dbReference>
<sequence length="225" mass="24790">MSSVEGGLLLVLLTLCGGMVLNKYLSSETLSEKEIETSKTILRVVFSLCLIWPFVNFAVYLLHPDGQILVGTWGTGLFFQIVLNFPAFAAGVFLCVFRYQLQTPHKGSDQLAMGLKIAGLAVLLLVSNGFCTLLDEGKYYTFSSPNQAHTIVVHEMKSFKIATITVYERINPLLVCERGVEDTNETMPLAENDYAVQWHENSVAFSFGDGEGGQKSISVSFDAEK</sequence>
<gene>
    <name evidence="2" type="ORF">H9943_08940</name>
</gene>
<feature type="transmembrane region" description="Helical" evidence="1">
    <location>
        <begin position="41"/>
        <end position="62"/>
    </location>
</feature>
<organism evidence="2 3">
    <name type="scientific">Candidatus Ruthenibacterium avium</name>
    <dbReference type="NCBI Taxonomy" id="2838751"/>
    <lineage>
        <taxon>Bacteria</taxon>
        <taxon>Bacillati</taxon>
        <taxon>Bacillota</taxon>
        <taxon>Clostridia</taxon>
        <taxon>Eubacteriales</taxon>
        <taxon>Oscillospiraceae</taxon>
        <taxon>Ruthenibacterium</taxon>
    </lineage>
</organism>
<keyword evidence="1" id="KW-1133">Transmembrane helix</keyword>
<evidence type="ECO:0000313" key="3">
    <source>
        <dbReference type="Proteomes" id="UP000824209"/>
    </source>
</evidence>
<feature type="transmembrane region" description="Helical" evidence="1">
    <location>
        <begin position="111"/>
        <end position="130"/>
    </location>
</feature>
<dbReference type="EMBL" id="DWYA01000078">
    <property type="protein sequence ID" value="HJB40505.1"/>
    <property type="molecule type" value="Genomic_DNA"/>
</dbReference>
<evidence type="ECO:0000313" key="2">
    <source>
        <dbReference type="EMBL" id="HJB40505.1"/>
    </source>
</evidence>
<dbReference type="AlphaFoldDB" id="A0A9D2S2Q4"/>
<feature type="transmembrane region" description="Helical" evidence="1">
    <location>
        <begin position="77"/>
        <end position="99"/>
    </location>
</feature>
<reference evidence="2" key="1">
    <citation type="journal article" date="2021" name="PeerJ">
        <title>Extensive microbial diversity within the chicken gut microbiome revealed by metagenomics and culture.</title>
        <authorList>
            <person name="Gilroy R."/>
            <person name="Ravi A."/>
            <person name="Getino M."/>
            <person name="Pursley I."/>
            <person name="Horton D.L."/>
            <person name="Alikhan N.F."/>
            <person name="Baker D."/>
            <person name="Gharbi K."/>
            <person name="Hall N."/>
            <person name="Watson M."/>
            <person name="Adriaenssens E.M."/>
            <person name="Foster-Nyarko E."/>
            <person name="Jarju S."/>
            <person name="Secka A."/>
            <person name="Antonio M."/>
            <person name="Oren A."/>
            <person name="Chaudhuri R.R."/>
            <person name="La Ragione R."/>
            <person name="Hildebrand F."/>
            <person name="Pallen M.J."/>
        </authorList>
    </citation>
    <scope>NUCLEOTIDE SEQUENCE</scope>
    <source>
        <strain evidence="2">ChiBcec8-14828</strain>
    </source>
</reference>